<gene>
    <name evidence="1" type="ORF">LOK49_LG04G01378</name>
</gene>
<evidence type="ECO:0000313" key="1">
    <source>
        <dbReference type="EMBL" id="KAI8016777.1"/>
    </source>
</evidence>
<proteinExistence type="predicted"/>
<accession>A0ACC0HV09</accession>
<comment type="caution">
    <text evidence="1">The sequence shown here is derived from an EMBL/GenBank/DDBJ whole genome shotgun (WGS) entry which is preliminary data.</text>
</comment>
<reference evidence="1 2" key="1">
    <citation type="journal article" date="2022" name="Plant J.">
        <title>Chromosome-level genome of Camellia lanceoleosa provides a valuable resource for understanding genome evolution and self-incompatibility.</title>
        <authorList>
            <person name="Gong W."/>
            <person name="Xiao S."/>
            <person name="Wang L."/>
            <person name="Liao Z."/>
            <person name="Chang Y."/>
            <person name="Mo W."/>
            <person name="Hu G."/>
            <person name="Li W."/>
            <person name="Zhao G."/>
            <person name="Zhu H."/>
            <person name="Hu X."/>
            <person name="Ji K."/>
            <person name="Xiang X."/>
            <person name="Song Q."/>
            <person name="Yuan D."/>
            <person name="Jin S."/>
            <person name="Zhang L."/>
        </authorList>
    </citation>
    <scope>NUCLEOTIDE SEQUENCE [LARGE SCALE GENOMIC DNA]</scope>
    <source>
        <strain evidence="1">SQ_2022a</strain>
    </source>
</reference>
<name>A0ACC0HV09_9ERIC</name>
<dbReference type="Proteomes" id="UP001060215">
    <property type="component" value="Chromosome 2"/>
</dbReference>
<evidence type="ECO:0000313" key="2">
    <source>
        <dbReference type="Proteomes" id="UP001060215"/>
    </source>
</evidence>
<dbReference type="EMBL" id="CM045759">
    <property type="protein sequence ID" value="KAI8016777.1"/>
    <property type="molecule type" value="Genomic_DNA"/>
</dbReference>
<protein>
    <submittedName>
        <fullName evidence="1">Protein PIN-LIKES 5</fullName>
    </submittedName>
</protein>
<organism evidence="1 2">
    <name type="scientific">Camellia lanceoleosa</name>
    <dbReference type="NCBI Taxonomy" id="1840588"/>
    <lineage>
        <taxon>Eukaryota</taxon>
        <taxon>Viridiplantae</taxon>
        <taxon>Streptophyta</taxon>
        <taxon>Embryophyta</taxon>
        <taxon>Tracheophyta</taxon>
        <taxon>Spermatophyta</taxon>
        <taxon>Magnoliopsida</taxon>
        <taxon>eudicotyledons</taxon>
        <taxon>Gunneridae</taxon>
        <taxon>Pentapetalae</taxon>
        <taxon>asterids</taxon>
        <taxon>Ericales</taxon>
        <taxon>Theaceae</taxon>
        <taxon>Camellia</taxon>
    </lineage>
</organism>
<sequence>MGFLTLFEMASMPILQVLIISTLGAFMATGYLNLLTPPTQKSLNKIVFMVFTPSLMFASLAETVTFRDLIAWWFMPVNLGLTFLLGGMLGWIAVKLLKPKSELEGLIIATCSAGNLGGLMLIIVPAICREDGSPFGDHKICSSVGLSYASFSMALGNIYIWTYTYQLVRSSALKCKAIVQVPNKDLAANGKTHLLLEEQVQHVTPSTISTQEDTDNQVVIVSEASTSKIEQGNAPFWGNVTVVLLPLLQQLLTPPTLSVIVGFFFGAVPWLKNLIIGNNAPLRVIQDSIKLLGDGTVPCLTLMLGGNLTKGLRMASLKPIMIVAVICVRYVFLPLIGIGVVNVAGNLGFLPSDPLYRYVLLIQFAVPPAMNIGKNY</sequence>
<keyword evidence="2" id="KW-1185">Reference proteome</keyword>